<feature type="transmembrane region" description="Helical" evidence="1">
    <location>
        <begin position="572"/>
        <end position="602"/>
    </location>
</feature>
<accession>A0A1T4PJ87</accession>
<proteinExistence type="predicted"/>
<keyword evidence="1" id="KW-1133">Transmembrane helix</keyword>
<gene>
    <name evidence="2" type="ORF">SAMN02745152_01615</name>
</gene>
<feature type="transmembrane region" description="Helical" evidence="1">
    <location>
        <begin position="513"/>
        <end position="531"/>
    </location>
</feature>
<keyword evidence="1" id="KW-0812">Transmembrane</keyword>
<evidence type="ECO:0000313" key="3">
    <source>
        <dbReference type="Proteomes" id="UP000190395"/>
    </source>
</evidence>
<reference evidence="2 3" key="1">
    <citation type="submission" date="2017-02" db="EMBL/GenBank/DDBJ databases">
        <authorList>
            <person name="Peterson S.W."/>
        </authorList>
    </citation>
    <scope>NUCLEOTIDE SEQUENCE [LARGE SCALE GENOMIC DNA]</scope>
    <source>
        <strain evidence="2 3">ATCC BAA-909</strain>
    </source>
</reference>
<keyword evidence="3" id="KW-1185">Reference proteome</keyword>
<keyword evidence="1" id="KW-0472">Membrane</keyword>
<name>A0A1T4PJ87_9SPIR</name>
<dbReference type="RefSeq" id="WP_078931350.1">
    <property type="nucleotide sequence ID" value="NZ_FUXC01000009.1"/>
</dbReference>
<dbReference type="Proteomes" id="UP000190395">
    <property type="component" value="Unassembled WGS sequence"/>
</dbReference>
<dbReference type="OrthoDB" id="363018at2"/>
<organism evidence="2 3">
    <name type="scientific">Treponema berlinense</name>
    <dbReference type="NCBI Taxonomy" id="225004"/>
    <lineage>
        <taxon>Bacteria</taxon>
        <taxon>Pseudomonadati</taxon>
        <taxon>Spirochaetota</taxon>
        <taxon>Spirochaetia</taxon>
        <taxon>Spirochaetales</taxon>
        <taxon>Treponemataceae</taxon>
        <taxon>Treponema</taxon>
    </lineage>
</organism>
<evidence type="ECO:0000313" key="2">
    <source>
        <dbReference type="EMBL" id="SJZ91532.1"/>
    </source>
</evidence>
<evidence type="ECO:0000256" key="1">
    <source>
        <dbReference type="SAM" id="Phobius"/>
    </source>
</evidence>
<feature type="transmembrane region" description="Helical" evidence="1">
    <location>
        <begin position="92"/>
        <end position="113"/>
    </location>
</feature>
<sequence length="607" mass="68603">MRKSAAIIFSYAFLVFALCLGISSFIGSVPVVLEEYRRTYIFCRGFLCFFRFLPAVLSSGFLVALSIYFGIDSEKAQMRFSPVIVKDFKRTMVLSLILVAVMSGVAEIASPIVQRKKDYAENSERLLTEYIQLGNESLAAENYVLAHRYGSQILKIRPASSEGKNLIDKSEAVLKAIKKISPETEKVKTGGELHIFDEISGETVTSLINKSKMAAEKGKWFESHYFAQLATTTGSEKDINIKEARRLASQAWNVLQSVSPSEKTRDQILFAKKRSAYKALSEGNNIEAYYQFVEISKQDVEWASDPDVTEFLTIARNRMEKQCFFIDETDSLRTFENFLNVYFTVKHSDGQTDVVYIQGITPVYDNGGMVQYLRGLTVTTFAKNGSFIKSFSVPYAKMLSVAVSSFDENLRAQLDLPQKVKRVPYILLKSLDRNGREKIILPKYEFSDSLHPDQKTQPISTVLAMSVEDFFTACEQSAGLRTMPLDTLLKTAGKAQNFGFSNEISGAFLIKRITYPLIMMTILIFFAGLAWNFRIHKEQVFKFVWVFIIPFCTLACDAFIQIILSIAELFNFMLVSVAGTASLLVALGFWIVVFFFAVFYFVTRKTN</sequence>
<feature type="transmembrane region" description="Helical" evidence="1">
    <location>
        <begin position="543"/>
        <end position="566"/>
    </location>
</feature>
<dbReference type="EMBL" id="FUXC01000009">
    <property type="protein sequence ID" value="SJZ91532.1"/>
    <property type="molecule type" value="Genomic_DNA"/>
</dbReference>
<dbReference type="AlphaFoldDB" id="A0A1T4PJ87"/>
<feature type="transmembrane region" description="Helical" evidence="1">
    <location>
        <begin position="7"/>
        <end position="29"/>
    </location>
</feature>
<dbReference type="GeneID" id="303367847"/>
<protein>
    <submittedName>
        <fullName evidence="2">Uncharacterized protein</fullName>
    </submittedName>
</protein>
<feature type="transmembrane region" description="Helical" evidence="1">
    <location>
        <begin position="49"/>
        <end position="71"/>
    </location>
</feature>